<dbReference type="EMBL" id="AMQN01003159">
    <property type="status" value="NOT_ANNOTATED_CDS"/>
    <property type="molecule type" value="Genomic_DNA"/>
</dbReference>
<sequence>QAHSSVEKADLISLVKLRLLPTDEDLSQRGDTLGNAINEDRENGLVPFYVI</sequence>
<evidence type="ECO:0000313" key="5">
    <source>
        <dbReference type="EMBL" id="ELT90037.1"/>
    </source>
</evidence>
<dbReference type="Gene3D" id="3.40.640.10">
    <property type="entry name" value="Type I PLP-dependent aspartate aminotransferase-like (Major domain)"/>
    <property type="match status" value="1"/>
</dbReference>
<dbReference type="Proteomes" id="UP000014760">
    <property type="component" value="Unassembled WGS sequence"/>
</dbReference>
<protein>
    <submittedName>
        <fullName evidence="5 6">Uncharacterized protein</fullName>
    </submittedName>
</protein>
<dbReference type="EMBL" id="KB311062">
    <property type="protein sequence ID" value="ELT90037.1"/>
    <property type="molecule type" value="Genomic_DNA"/>
</dbReference>
<evidence type="ECO:0000256" key="2">
    <source>
        <dbReference type="ARBA" id="ARBA00022898"/>
    </source>
</evidence>
<dbReference type="EnsemblMetazoa" id="CapteT30301">
    <property type="protein sequence ID" value="CapteP30301"/>
    <property type="gene ID" value="CapteG30301"/>
</dbReference>
<feature type="non-terminal residue" evidence="5">
    <location>
        <position position="1"/>
    </location>
</feature>
<dbReference type="GO" id="GO:0016830">
    <property type="term" value="F:carbon-carbon lyase activity"/>
    <property type="evidence" value="ECO:0007669"/>
    <property type="project" value="InterPro"/>
</dbReference>
<dbReference type="SUPFAM" id="SSF53383">
    <property type="entry name" value="PLP-dependent transferases"/>
    <property type="match status" value="1"/>
</dbReference>
<proteinExistence type="inferred from homology"/>
<dbReference type="GO" id="GO:0030170">
    <property type="term" value="F:pyridoxal phosphate binding"/>
    <property type="evidence" value="ECO:0007669"/>
    <property type="project" value="InterPro"/>
</dbReference>
<feature type="non-terminal residue" evidence="5">
    <location>
        <position position="51"/>
    </location>
</feature>
<keyword evidence="2 4" id="KW-0663">Pyridoxal phosphate</keyword>
<dbReference type="Pfam" id="PF00282">
    <property type="entry name" value="Pyridoxal_deC"/>
    <property type="match status" value="1"/>
</dbReference>
<comment type="similarity">
    <text evidence="4">Belongs to the group II decarboxylase family.</text>
</comment>
<dbReference type="OrthoDB" id="639767at2759"/>
<dbReference type="STRING" id="283909.R7TEX9"/>
<dbReference type="OMA" id="DFCLRGE"/>
<evidence type="ECO:0000313" key="6">
    <source>
        <dbReference type="EnsemblMetazoa" id="CapteP30301"/>
    </source>
</evidence>
<keyword evidence="7" id="KW-1185">Reference proteome</keyword>
<evidence type="ECO:0000256" key="1">
    <source>
        <dbReference type="ARBA" id="ARBA00001933"/>
    </source>
</evidence>
<reference evidence="7" key="1">
    <citation type="submission" date="2012-12" db="EMBL/GenBank/DDBJ databases">
        <authorList>
            <person name="Hellsten U."/>
            <person name="Grimwood J."/>
            <person name="Chapman J.A."/>
            <person name="Shapiro H."/>
            <person name="Aerts A."/>
            <person name="Otillar R.P."/>
            <person name="Terry A.Y."/>
            <person name="Boore J.L."/>
            <person name="Simakov O."/>
            <person name="Marletaz F."/>
            <person name="Cho S.-J."/>
            <person name="Edsinger-Gonzales E."/>
            <person name="Havlak P."/>
            <person name="Kuo D.-H."/>
            <person name="Larsson T."/>
            <person name="Lv J."/>
            <person name="Arendt D."/>
            <person name="Savage R."/>
            <person name="Osoegawa K."/>
            <person name="de Jong P."/>
            <person name="Lindberg D.R."/>
            <person name="Seaver E.C."/>
            <person name="Weisblat D.A."/>
            <person name="Putnam N.H."/>
            <person name="Grigoriev I.V."/>
            <person name="Rokhsar D.S."/>
        </authorList>
    </citation>
    <scope>NUCLEOTIDE SEQUENCE</scope>
    <source>
        <strain evidence="7">I ESC-2004</strain>
    </source>
</reference>
<dbReference type="InterPro" id="IPR015421">
    <property type="entry name" value="PyrdxlP-dep_Trfase_major"/>
</dbReference>
<evidence type="ECO:0000256" key="4">
    <source>
        <dbReference type="RuleBase" id="RU000382"/>
    </source>
</evidence>
<keyword evidence="3 4" id="KW-0456">Lyase</keyword>
<dbReference type="InterPro" id="IPR002129">
    <property type="entry name" value="PyrdxlP-dep_de-COase"/>
</dbReference>
<gene>
    <name evidence="5" type="ORF">CAPTEDRAFT_30301</name>
</gene>
<reference evidence="5 7" key="2">
    <citation type="journal article" date="2013" name="Nature">
        <title>Insights into bilaterian evolution from three spiralian genomes.</title>
        <authorList>
            <person name="Simakov O."/>
            <person name="Marletaz F."/>
            <person name="Cho S.J."/>
            <person name="Edsinger-Gonzales E."/>
            <person name="Havlak P."/>
            <person name="Hellsten U."/>
            <person name="Kuo D.H."/>
            <person name="Larsson T."/>
            <person name="Lv J."/>
            <person name="Arendt D."/>
            <person name="Savage R."/>
            <person name="Osoegawa K."/>
            <person name="de Jong P."/>
            <person name="Grimwood J."/>
            <person name="Chapman J.A."/>
            <person name="Shapiro H."/>
            <person name="Aerts A."/>
            <person name="Otillar R.P."/>
            <person name="Terry A.Y."/>
            <person name="Boore J.L."/>
            <person name="Grigoriev I.V."/>
            <person name="Lindberg D.R."/>
            <person name="Seaver E.C."/>
            <person name="Weisblat D.A."/>
            <person name="Putnam N.H."/>
            <person name="Rokhsar D.S."/>
        </authorList>
    </citation>
    <scope>NUCLEOTIDE SEQUENCE</scope>
    <source>
        <strain evidence="5 7">I ESC-2004</strain>
    </source>
</reference>
<accession>R7TEX9</accession>
<reference evidence="6" key="3">
    <citation type="submission" date="2015-06" db="UniProtKB">
        <authorList>
            <consortium name="EnsemblMetazoa"/>
        </authorList>
    </citation>
    <scope>IDENTIFICATION</scope>
</reference>
<name>R7TEX9_CAPTE</name>
<dbReference type="InterPro" id="IPR015424">
    <property type="entry name" value="PyrdxlP-dep_Trfase"/>
</dbReference>
<evidence type="ECO:0000256" key="3">
    <source>
        <dbReference type="ARBA" id="ARBA00023239"/>
    </source>
</evidence>
<organism evidence="5">
    <name type="scientific">Capitella teleta</name>
    <name type="common">Polychaete worm</name>
    <dbReference type="NCBI Taxonomy" id="283909"/>
    <lineage>
        <taxon>Eukaryota</taxon>
        <taxon>Metazoa</taxon>
        <taxon>Spiralia</taxon>
        <taxon>Lophotrochozoa</taxon>
        <taxon>Annelida</taxon>
        <taxon>Polychaeta</taxon>
        <taxon>Sedentaria</taxon>
        <taxon>Scolecida</taxon>
        <taxon>Capitellidae</taxon>
        <taxon>Capitella</taxon>
    </lineage>
</organism>
<dbReference type="HOGENOM" id="CLU_3112341_0_0_1"/>
<evidence type="ECO:0000313" key="7">
    <source>
        <dbReference type="Proteomes" id="UP000014760"/>
    </source>
</evidence>
<dbReference type="AlphaFoldDB" id="R7TEX9"/>
<comment type="cofactor">
    <cofactor evidence="1 4">
        <name>pyridoxal 5'-phosphate</name>
        <dbReference type="ChEBI" id="CHEBI:597326"/>
    </cofactor>
</comment>
<dbReference type="GO" id="GO:0019752">
    <property type="term" value="P:carboxylic acid metabolic process"/>
    <property type="evidence" value="ECO:0007669"/>
    <property type="project" value="InterPro"/>
</dbReference>